<name>A0A8C3X8T6_9PASS</name>
<keyword evidence="1" id="KW-0812">Transmembrane</keyword>
<keyword evidence="3" id="KW-1185">Reference proteome</keyword>
<reference evidence="2" key="2">
    <citation type="submission" date="2025-09" db="UniProtKB">
        <authorList>
            <consortium name="Ensembl"/>
        </authorList>
    </citation>
    <scope>IDENTIFICATION</scope>
</reference>
<accession>A0A8C3X8T6</accession>
<dbReference type="AlphaFoldDB" id="A0A8C3X8T6"/>
<organism evidence="2 3">
    <name type="scientific">Cyanoderma ruficeps</name>
    <name type="common">rufous-capped babbler</name>
    <dbReference type="NCBI Taxonomy" id="181631"/>
    <lineage>
        <taxon>Eukaryota</taxon>
        <taxon>Metazoa</taxon>
        <taxon>Chordata</taxon>
        <taxon>Craniata</taxon>
        <taxon>Vertebrata</taxon>
        <taxon>Euteleostomi</taxon>
        <taxon>Archelosauria</taxon>
        <taxon>Archosauria</taxon>
        <taxon>Dinosauria</taxon>
        <taxon>Saurischia</taxon>
        <taxon>Theropoda</taxon>
        <taxon>Coelurosauria</taxon>
        <taxon>Aves</taxon>
        <taxon>Neognathae</taxon>
        <taxon>Neoaves</taxon>
        <taxon>Telluraves</taxon>
        <taxon>Australaves</taxon>
        <taxon>Passeriformes</taxon>
        <taxon>Sylvioidea</taxon>
        <taxon>Timaliidae</taxon>
        <taxon>Cyanoderma</taxon>
    </lineage>
</organism>
<evidence type="ECO:0000313" key="2">
    <source>
        <dbReference type="Ensembl" id="ENSCRFP00000007667.1"/>
    </source>
</evidence>
<evidence type="ECO:0000313" key="3">
    <source>
        <dbReference type="Proteomes" id="UP000694396"/>
    </source>
</evidence>
<keyword evidence="1" id="KW-0472">Membrane</keyword>
<dbReference type="Ensembl" id="ENSCRFT00000007937.1">
    <property type="protein sequence ID" value="ENSCRFP00000007667.1"/>
    <property type="gene ID" value="ENSCRFG00000006042.1"/>
</dbReference>
<evidence type="ECO:0000256" key="1">
    <source>
        <dbReference type="SAM" id="Phobius"/>
    </source>
</evidence>
<dbReference type="Proteomes" id="UP000694396">
    <property type="component" value="Unplaced"/>
</dbReference>
<feature type="transmembrane region" description="Helical" evidence="1">
    <location>
        <begin position="76"/>
        <end position="99"/>
    </location>
</feature>
<sequence length="128" mass="15034">STGTLQWHLLSTEDQECDQRKQWDVQVHAAGAEWRTQSEQHGHVKSNRYRQCNTLLYISGCPGIEEDKVKKYRSELLMLTFLGIFYLLLIFFTCVSNSLSHNSGTGRERRFLGSSLHRRKTMLWVQWQ</sequence>
<proteinExistence type="predicted"/>
<keyword evidence="1" id="KW-1133">Transmembrane helix</keyword>
<reference evidence="2" key="1">
    <citation type="submission" date="2025-08" db="UniProtKB">
        <authorList>
            <consortium name="Ensembl"/>
        </authorList>
    </citation>
    <scope>IDENTIFICATION</scope>
</reference>
<protein>
    <submittedName>
        <fullName evidence="2">CD83 molecule</fullName>
    </submittedName>
</protein>